<protein>
    <submittedName>
        <fullName evidence="3">Uncharacterized protein</fullName>
    </submittedName>
</protein>
<sequence length="139" mass="16065">MARRRARTTRERRWQASEDGTRARTSRERRRQASKDSARTRCKANHRDMHVGPERRPGSRSRLARLRPWWTGAGRDQAGVLEIPASPLFLPLPLLLLLLLLFLLVSSLGFRELSVCERQGRDRERNGEIETKGGRLGER</sequence>
<dbReference type="Proteomes" id="UP000287651">
    <property type="component" value="Unassembled WGS sequence"/>
</dbReference>
<accession>A0A426XDY8</accession>
<name>A0A426XDY8_ENSVE</name>
<gene>
    <name evidence="3" type="ORF">B296_00056801</name>
</gene>
<reference evidence="3 4" key="1">
    <citation type="journal article" date="2014" name="Agronomy (Basel)">
        <title>A Draft Genome Sequence for Ensete ventricosum, the Drought-Tolerant Tree Against Hunger.</title>
        <authorList>
            <person name="Harrison J."/>
            <person name="Moore K.A."/>
            <person name="Paszkiewicz K."/>
            <person name="Jones T."/>
            <person name="Grant M."/>
            <person name="Ambacheew D."/>
            <person name="Muzemil S."/>
            <person name="Studholme D.J."/>
        </authorList>
    </citation>
    <scope>NUCLEOTIDE SEQUENCE [LARGE SCALE GENOMIC DNA]</scope>
</reference>
<keyword evidence="2" id="KW-1133">Transmembrane helix</keyword>
<dbReference type="AlphaFoldDB" id="A0A426XDY8"/>
<evidence type="ECO:0000256" key="1">
    <source>
        <dbReference type="SAM" id="MobiDB-lite"/>
    </source>
</evidence>
<keyword evidence="2" id="KW-0812">Transmembrane</keyword>
<keyword evidence="2" id="KW-0472">Membrane</keyword>
<evidence type="ECO:0000256" key="2">
    <source>
        <dbReference type="SAM" id="Phobius"/>
    </source>
</evidence>
<organism evidence="3 4">
    <name type="scientific">Ensete ventricosum</name>
    <name type="common">Abyssinian banana</name>
    <name type="synonym">Musa ensete</name>
    <dbReference type="NCBI Taxonomy" id="4639"/>
    <lineage>
        <taxon>Eukaryota</taxon>
        <taxon>Viridiplantae</taxon>
        <taxon>Streptophyta</taxon>
        <taxon>Embryophyta</taxon>
        <taxon>Tracheophyta</taxon>
        <taxon>Spermatophyta</taxon>
        <taxon>Magnoliopsida</taxon>
        <taxon>Liliopsida</taxon>
        <taxon>Zingiberales</taxon>
        <taxon>Musaceae</taxon>
        <taxon>Ensete</taxon>
    </lineage>
</organism>
<feature type="transmembrane region" description="Helical" evidence="2">
    <location>
        <begin position="88"/>
        <end position="110"/>
    </location>
</feature>
<comment type="caution">
    <text evidence="3">The sequence shown here is derived from an EMBL/GenBank/DDBJ whole genome shotgun (WGS) entry which is preliminary data.</text>
</comment>
<feature type="region of interest" description="Disordered" evidence="1">
    <location>
        <begin position="1"/>
        <end position="60"/>
    </location>
</feature>
<feature type="compositionally biased region" description="Basic and acidic residues" evidence="1">
    <location>
        <begin position="8"/>
        <end position="57"/>
    </location>
</feature>
<evidence type="ECO:0000313" key="4">
    <source>
        <dbReference type="Proteomes" id="UP000287651"/>
    </source>
</evidence>
<dbReference type="EMBL" id="AMZH03022005">
    <property type="protein sequence ID" value="RRT37686.1"/>
    <property type="molecule type" value="Genomic_DNA"/>
</dbReference>
<evidence type="ECO:0000313" key="3">
    <source>
        <dbReference type="EMBL" id="RRT37686.1"/>
    </source>
</evidence>
<proteinExistence type="predicted"/>